<proteinExistence type="predicted"/>
<dbReference type="EMBL" id="PFOX01000019">
    <property type="protein sequence ID" value="PIZ86135.1"/>
    <property type="molecule type" value="Genomic_DNA"/>
</dbReference>
<evidence type="ECO:0000313" key="3">
    <source>
        <dbReference type="Proteomes" id="UP000229132"/>
    </source>
</evidence>
<dbReference type="Pfam" id="PF08241">
    <property type="entry name" value="Methyltransf_11"/>
    <property type="match status" value="1"/>
</dbReference>
<dbReference type="InterPro" id="IPR013216">
    <property type="entry name" value="Methyltransf_11"/>
</dbReference>
<feature type="domain" description="Methyltransferase type 11" evidence="1">
    <location>
        <begin position="64"/>
        <end position="167"/>
    </location>
</feature>
<evidence type="ECO:0000313" key="2">
    <source>
        <dbReference type="EMBL" id="PIZ86135.1"/>
    </source>
</evidence>
<comment type="caution">
    <text evidence="2">The sequence shown here is derived from an EMBL/GenBank/DDBJ whole genome shotgun (WGS) entry which is preliminary data.</text>
</comment>
<dbReference type="AlphaFoldDB" id="A0A2J0MEA5"/>
<name>A0A2J0MEA5_9BACT</name>
<protein>
    <recommendedName>
        <fullName evidence="1">Methyltransferase type 11 domain-containing protein</fullName>
    </recommendedName>
</protein>
<dbReference type="SUPFAM" id="SSF53335">
    <property type="entry name" value="S-adenosyl-L-methionine-dependent methyltransferases"/>
    <property type="match status" value="1"/>
</dbReference>
<accession>A0A2J0MEA5</accession>
<evidence type="ECO:0000259" key="1">
    <source>
        <dbReference type="Pfam" id="PF08241"/>
    </source>
</evidence>
<dbReference type="Proteomes" id="UP000229132">
    <property type="component" value="Unassembled WGS sequence"/>
</dbReference>
<dbReference type="Gene3D" id="3.40.50.150">
    <property type="entry name" value="Vaccinia Virus protein VP39"/>
    <property type="match status" value="1"/>
</dbReference>
<dbReference type="InterPro" id="IPR029063">
    <property type="entry name" value="SAM-dependent_MTases_sf"/>
</dbReference>
<organism evidence="2 3">
    <name type="scientific">Candidatus Nomurabacteria bacterium CG_4_10_14_0_2_um_filter_33_9</name>
    <dbReference type="NCBI Taxonomy" id="1974728"/>
    <lineage>
        <taxon>Bacteria</taxon>
        <taxon>Candidatus Nomuraibacteriota</taxon>
    </lineage>
</organism>
<sequence length="263" mass="29437">MNKHEISSSSSLKNLTEVWENVYGKKTSINTAQRREKHLIYYETLIQLGFFSDLPDNSLVVQGGCGHGSAVRLMTDLEEKSNIFPVGIDLSRIALNTARSVNNLNVLQGDVAKLPLRTSIVDRYFEVGVVEHFYRDGILIPRVDRPLIVKSFMETMRVMKKGGLAAFIQPSYRSFGMVEHRIRDAVGKWDMGFQEDFLVEDFIQLMELGGFENINFAVIPASGDLPKIINLVDGVAKNLVALCGQHLLAENIGMFFVAIGQKL</sequence>
<gene>
    <name evidence="2" type="ORF">COX94_01015</name>
</gene>
<dbReference type="GO" id="GO:0008757">
    <property type="term" value="F:S-adenosylmethionine-dependent methyltransferase activity"/>
    <property type="evidence" value="ECO:0007669"/>
    <property type="project" value="InterPro"/>
</dbReference>
<reference evidence="3" key="1">
    <citation type="submission" date="2017-09" db="EMBL/GenBank/DDBJ databases">
        <title>Depth-based differentiation of microbial function through sediment-hosted aquifers and enrichment of novel symbionts in the deep terrestrial subsurface.</title>
        <authorList>
            <person name="Probst A.J."/>
            <person name="Ladd B."/>
            <person name="Jarett J.K."/>
            <person name="Geller-Mcgrath D.E."/>
            <person name="Sieber C.M.K."/>
            <person name="Emerson J.B."/>
            <person name="Anantharaman K."/>
            <person name="Thomas B.C."/>
            <person name="Malmstrom R."/>
            <person name="Stieglmeier M."/>
            <person name="Klingl A."/>
            <person name="Woyke T."/>
            <person name="Ryan C.M."/>
            <person name="Banfield J.F."/>
        </authorList>
    </citation>
    <scope>NUCLEOTIDE SEQUENCE [LARGE SCALE GENOMIC DNA]</scope>
</reference>